<name>A0A2S6HK15_9GAMM</name>
<evidence type="ECO:0000313" key="2">
    <source>
        <dbReference type="EMBL" id="PPK77838.1"/>
    </source>
</evidence>
<sequence>MSKLESIKAELSLHEKILFAAVAIMITLVGWTAANYLVVKSWLLFMALLAIVGISIFIVYQYRIIKKLIKELIDV</sequence>
<dbReference type="AlphaFoldDB" id="A0A2S6HK15"/>
<dbReference type="RefSeq" id="WP_104427278.1">
    <property type="nucleotide sequence ID" value="NZ_PTIZ01000001.1"/>
</dbReference>
<protein>
    <submittedName>
        <fullName evidence="2">Uncharacterized protein</fullName>
    </submittedName>
</protein>
<accession>A0A2S6HK15</accession>
<evidence type="ECO:0000256" key="1">
    <source>
        <dbReference type="SAM" id="Phobius"/>
    </source>
</evidence>
<feature type="transmembrane region" description="Helical" evidence="1">
    <location>
        <begin position="42"/>
        <end position="60"/>
    </location>
</feature>
<comment type="caution">
    <text evidence="2">The sequence shown here is derived from an EMBL/GenBank/DDBJ whole genome shotgun (WGS) entry which is preliminary data.</text>
</comment>
<proteinExistence type="predicted"/>
<keyword evidence="1" id="KW-0472">Membrane</keyword>
<gene>
    <name evidence="2" type="ORF">B0F87_101220</name>
</gene>
<dbReference type="Proteomes" id="UP000240010">
    <property type="component" value="Unassembled WGS sequence"/>
</dbReference>
<dbReference type="EMBL" id="PTIZ01000001">
    <property type="protein sequence ID" value="PPK77838.1"/>
    <property type="molecule type" value="Genomic_DNA"/>
</dbReference>
<reference evidence="2 3" key="1">
    <citation type="submission" date="2018-02" db="EMBL/GenBank/DDBJ databases">
        <title>Subsurface microbial communities from deep shales in Ohio and West Virginia, USA.</title>
        <authorList>
            <person name="Wrighton K."/>
        </authorList>
    </citation>
    <scope>NUCLEOTIDE SEQUENCE [LARGE SCALE GENOMIC DNA]</scope>
    <source>
        <strain evidence="2 3">OWC-DMM</strain>
    </source>
</reference>
<keyword evidence="1" id="KW-1133">Transmembrane helix</keyword>
<evidence type="ECO:0000313" key="3">
    <source>
        <dbReference type="Proteomes" id="UP000240010"/>
    </source>
</evidence>
<organism evidence="2 3">
    <name type="scientific">Methylobacter tundripaludum</name>
    <dbReference type="NCBI Taxonomy" id="173365"/>
    <lineage>
        <taxon>Bacteria</taxon>
        <taxon>Pseudomonadati</taxon>
        <taxon>Pseudomonadota</taxon>
        <taxon>Gammaproteobacteria</taxon>
        <taxon>Methylococcales</taxon>
        <taxon>Methylococcaceae</taxon>
        <taxon>Methylobacter</taxon>
    </lineage>
</organism>
<keyword evidence="1" id="KW-0812">Transmembrane</keyword>
<feature type="transmembrane region" description="Helical" evidence="1">
    <location>
        <begin position="17"/>
        <end position="36"/>
    </location>
</feature>